<feature type="compositionally biased region" description="Basic and acidic residues" evidence="2">
    <location>
        <begin position="34"/>
        <end position="62"/>
    </location>
</feature>
<keyword evidence="3" id="KW-0812">Transmembrane</keyword>
<gene>
    <name evidence="4" type="ORF">EVOR1521_LOCUS23358</name>
</gene>
<feature type="region of interest" description="Disordered" evidence="2">
    <location>
        <begin position="34"/>
        <end position="69"/>
    </location>
</feature>
<proteinExistence type="predicted"/>
<sequence length="390" mass="43006">MSSKDEGISTAPSSEGSGPDTWVVRNTFLELSEREVGDASHRAASDPGLRRSKQEPEAKVEEQDPAPDWSQVALLEAERRELAEELAKVHVHHGRCTGAAPFRRPEEFNLNRLEEELADLRDREDAANTSLCAAQQGLQRMQQVAGARQAQLSEEYAAKMEENQELEEECARLQEEVATAKADMASAKRKAPRAKGRAAPPAPSPAMLEAHRRRTEALLALSEARVAASRAATEADEAEQAAEQLEVELEEKEEQMKVAVAQAEQSLAAEEGHFVDQLQAVDDQLQHMGRCRKDLQHRCAVRKGILDKCRSRRGQMASKVARAEGRASAMQADAEMESQELHHLKDCVEQFKGVDGTRAASQLHAAVRLRAVTRFLLLLALILLVASFGF</sequence>
<feature type="region of interest" description="Disordered" evidence="2">
    <location>
        <begin position="183"/>
        <end position="208"/>
    </location>
</feature>
<evidence type="ECO:0000313" key="5">
    <source>
        <dbReference type="Proteomes" id="UP001178507"/>
    </source>
</evidence>
<organism evidence="4 5">
    <name type="scientific">Effrenium voratum</name>
    <dbReference type="NCBI Taxonomy" id="2562239"/>
    <lineage>
        <taxon>Eukaryota</taxon>
        <taxon>Sar</taxon>
        <taxon>Alveolata</taxon>
        <taxon>Dinophyceae</taxon>
        <taxon>Suessiales</taxon>
        <taxon>Symbiodiniaceae</taxon>
        <taxon>Effrenium</taxon>
    </lineage>
</organism>
<keyword evidence="3" id="KW-1133">Transmembrane helix</keyword>
<feature type="region of interest" description="Disordered" evidence="2">
    <location>
        <begin position="1"/>
        <end position="22"/>
    </location>
</feature>
<evidence type="ECO:0000256" key="3">
    <source>
        <dbReference type="SAM" id="Phobius"/>
    </source>
</evidence>
<keyword evidence="5" id="KW-1185">Reference proteome</keyword>
<dbReference type="AlphaFoldDB" id="A0AA36NE20"/>
<name>A0AA36NE20_9DINO</name>
<accession>A0AA36NE20</accession>
<comment type="caution">
    <text evidence="4">The sequence shown here is derived from an EMBL/GenBank/DDBJ whole genome shotgun (WGS) entry which is preliminary data.</text>
</comment>
<feature type="coiled-coil region" evidence="1">
    <location>
        <begin position="221"/>
        <end position="269"/>
    </location>
</feature>
<feature type="transmembrane region" description="Helical" evidence="3">
    <location>
        <begin position="371"/>
        <end position="389"/>
    </location>
</feature>
<evidence type="ECO:0000256" key="1">
    <source>
        <dbReference type="SAM" id="Coils"/>
    </source>
</evidence>
<keyword evidence="1" id="KW-0175">Coiled coil</keyword>
<evidence type="ECO:0000313" key="4">
    <source>
        <dbReference type="EMBL" id="CAJ1399906.1"/>
    </source>
</evidence>
<dbReference type="EMBL" id="CAUJNA010003351">
    <property type="protein sequence ID" value="CAJ1399906.1"/>
    <property type="molecule type" value="Genomic_DNA"/>
</dbReference>
<protein>
    <submittedName>
        <fullName evidence="4">Uncharacterized protein</fullName>
    </submittedName>
</protein>
<dbReference type="Proteomes" id="UP001178507">
    <property type="component" value="Unassembled WGS sequence"/>
</dbReference>
<feature type="compositionally biased region" description="Basic residues" evidence="2">
    <location>
        <begin position="187"/>
        <end position="196"/>
    </location>
</feature>
<reference evidence="4" key="1">
    <citation type="submission" date="2023-08" db="EMBL/GenBank/DDBJ databases">
        <authorList>
            <person name="Chen Y."/>
            <person name="Shah S."/>
            <person name="Dougan E. K."/>
            <person name="Thang M."/>
            <person name="Chan C."/>
        </authorList>
    </citation>
    <scope>NUCLEOTIDE SEQUENCE</scope>
</reference>
<keyword evidence="3" id="KW-0472">Membrane</keyword>
<evidence type="ECO:0000256" key="2">
    <source>
        <dbReference type="SAM" id="MobiDB-lite"/>
    </source>
</evidence>